<reference evidence="2 3" key="1">
    <citation type="submission" date="2016-07" db="EMBL/GenBank/DDBJ databases">
        <title>Draft genome sequence of Prauserella muralis DSM 45305, isolated from a mould-covered wall in an indoor environment.</title>
        <authorList>
            <person name="Ruckert C."/>
            <person name="Albersmeier A."/>
            <person name="Jiang C.-L."/>
            <person name="Jiang Y."/>
            <person name="Kalinowski J."/>
            <person name="Schneider O."/>
            <person name="Winkler A."/>
            <person name="Zotchev S.B."/>
        </authorList>
    </citation>
    <scope>NUCLEOTIDE SEQUENCE [LARGE SCALE GENOMIC DNA]</scope>
    <source>
        <strain evidence="2 3">DSM 45305</strain>
    </source>
</reference>
<comment type="caution">
    <text evidence="2">The sequence shown here is derived from an EMBL/GenBank/DDBJ whole genome shotgun (WGS) entry which is preliminary data.</text>
</comment>
<keyword evidence="3" id="KW-1185">Reference proteome</keyword>
<dbReference type="AlphaFoldDB" id="A0A2V4BFB8"/>
<evidence type="ECO:0000313" key="3">
    <source>
        <dbReference type="Proteomes" id="UP000249915"/>
    </source>
</evidence>
<feature type="compositionally biased region" description="Low complexity" evidence="1">
    <location>
        <begin position="29"/>
        <end position="38"/>
    </location>
</feature>
<protein>
    <submittedName>
        <fullName evidence="2">DUF305 domain-containing protein</fullName>
    </submittedName>
</protein>
<dbReference type="InterPro" id="IPR005183">
    <property type="entry name" value="DUF305_CopM-like"/>
</dbReference>
<dbReference type="Gene3D" id="1.20.1260.10">
    <property type="match status" value="1"/>
</dbReference>
<dbReference type="PANTHER" id="PTHR36933">
    <property type="entry name" value="SLL0788 PROTEIN"/>
    <property type="match status" value="1"/>
</dbReference>
<dbReference type="Pfam" id="PF03713">
    <property type="entry name" value="DUF305"/>
    <property type="match status" value="1"/>
</dbReference>
<proteinExistence type="predicted"/>
<evidence type="ECO:0000256" key="1">
    <source>
        <dbReference type="SAM" id="MobiDB-lite"/>
    </source>
</evidence>
<dbReference type="Proteomes" id="UP000249915">
    <property type="component" value="Unassembled WGS sequence"/>
</dbReference>
<name>A0A2V4BFB8_9PSEU</name>
<dbReference type="RefSeq" id="WP_112282304.1">
    <property type="nucleotide sequence ID" value="NZ_MASW01000002.1"/>
</dbReference>
<dbReference type="EMBL" id="MASW01000002">
    <property type="protein sequence ID" value="PXY28289.1"/>
    <property type="molecule type" value="Genomic_DNA"/>
</dbReference>
<accession>A0A2V4BFB8</accession>
<sequence length="205" mass="21886">MKKTLIGASAAAILTLVVGCGGNDDDMSGMDMGQSGTSAPATSAEQAGHNDDDIAFAQMMIPHHQQAVDMAKMAVERATDPKVKDLATRIQGAQDPEIQQMTNLLKNWGAPATPTMSSMPGMDMPGMEGMEGGMSDEEMRQLEQASGADFDRLWMEMMIKHHQGAVDMAEAELKNGSNAEAKALAQRIIDAQEAEISEMQAMLGQ</sequence>
<feature type="region of interest" description="Disordered" evidence="1">
    <location>
        <begin position="27"/>
        <end position="47"/>
    </location>
</feature>
<dbReference type="PROSITE" id="PS51257">
    <property type="entry name" value="PROKAR_LIPOPROTEIN"/>
    <property type="match status" value="1"/>
</dbReference>
<dbReference type="PANTHER" id="PTHR36933:SF1">
    <property type="entry name" value="SLL0788 PROTEIN"/>
    <property type="match status" value="1"/>
</dbReference>
<dbReference type="OrthoDB" id="26872at2"/>
<dbReference type="InterPro" id="IPR012347">
    <property type="entry name" value="Ferritin-like"/>
</dbReference>
<evidence type="ECO:0000313" key="2">
    <source>
        <dbReference type="EMBL" id="PXY28289.1"/>
    </source>
</evidence>
<organism evidence="2 3">
    <name type="scientific">Prauserella muralis</name>
    <dbReference type="NCBI Taxonomy" id="588067"/>
    <lineage>
        <taxon>Bacteria</taxon>
        <taxon>Bacillati</taxon>
        <taxon>Actinomycetota</taxon>
        <taxon>Actinomycetes</taxon>
        <taxon>Pseudonocardiales</taxon>
        <taxon>Pseudonocardiaceae</taxon>
        <taxon>Prauserella</taxon>
    </lineage>
</organism>
<gene>
    <name evidence="2" type="ORF">BAY60_18450</name>
</gene>